<evidence type="ECO:0000313" key="4">
    <source>
        <dbReference type="Proteomes" id="UP000619244"/>
    </source>
</evidence>
<reference evidence="3" key="1">
    <citation type="journal article" date="2014" name="Int. J. Syst. Evol. Microbiol.">
        <title>Complete genome sequence of Corynebacterium casei LMG S-19264T (=DSM 44701T), isolated from a smear-ripened cheese.</title>
        <authorList>
            <consortium name="US DOE Joint Genome Institute (JGI-PGF)"/>
            <person name="Walter F."/>
            <person name="Albersmeier A."/>
            <person name="Kalinowski J."/>
            <person name="Ruckert C."/>
        </authorList>
    </citation>
    <scope>NUCLEOTIDE SEQUENCE</scope>
    <source>
        <strain evidence="3">JCM 4790</strain>
    </source>
</reference>
<comment type="caution">
    <text evidence="3">The sequence shown here is derived from an EMBL/GenBank/DDBJ whole genome shotgun (WGS) entry which is preliminary data.</text>
</comment>
<gene>
    <name evidence="3" type="ORF">GCM10010358_30360</name>
</gene>
<keyword evidence="2" id="KW-0732">Signal</keyword>
<sequence>MLRRITARYSRCLTAAVIAVVALIAAAYAVPAEAVDGPATGRVTGPGSAPGSVVTTTAR</sequence>
<proteinExistence type="predicted"/>
<dbReference type="RefSeq" id="WP_190190757.1">
    <property type="nucleotide sequence ID" value="NZ_BMVU01000012.1"/>
</dbReference>
<dbReference type="EMBL" id="BMVU01000012">
    <property type="protein sequence ID" value="GGX73916.1"/>
    <property type="molecule type" value="Genomic_DNA"/>
</dbReference>
<keyword evidence="4" id="KW-1185">Reference proteome</keyword>
<reference evidence="3" key="2">
    <citation type="submission" date="2020-09" db="EMBL/GenBank/DDBJ databases">
        <authorList>
            <person name="Sun Q."/>
            <person name="Ohkuma M."/>
        </authorList>
    </citation>
    <scope>NUCLEOTIDE SEQUENCE</scope>
    <source>
        <strain evidence="3">JCM 4790</strain>
    </source>
</reference>
<feature type="signal peptide" evidence="2">
    <location>
        <begin position="1"/>
        <end position="34"/>
    </location>
</feature>
<dbReference type="AlphaFoldDB" id="A0A918KUD7"/>
<dbReference type="Proteomes" id="UP000619244">
    <property type="component" value="Unassembled WGS sequence"/>
</dbReference>
<organism evidence="3 4">
    <name type="scientific">Streptomyces minutiscleroticus</name>
    <dbReference type="NCBI Taxonomy" id="68238"/>
    <lineage>
        <taxon>Bacteria</taxon>
        <taxon>Bacillati</taxon>
        <taxon>Actinomycetota</taxon>
        <taxon>Actinomycetes</taxon>
        <taxon>Kitasatosporales</taxon>
        <taxon>Streptomycetaceae</taxon>
        <taxon>Streptomyces</taxon>
    </lineage>
</organism>
<feature type="chain" id="PRO_5036805060" description="Secreted protein" evidence="2">
    <location>
        <begin position="35"/>
        <end position="59"/>
    </location>
</feature>
<name>A0A918KUD7_9ACTN</name>
<accession>A0A918KUD7</accession>
<evidence type="ECO:0008006" key="5">
    <source>
        <dbReference type="Google" id="ProtNLM"/>
    </source>
</evidence>
<feature type="region of interest" description="Disordered" evidence="1">
    <location>
        <begin position="36"/>
        <end position="59"/>
    </location>
</feature>
<evidence type="ECO:0000313" key="3">
    <source>
        <dbReference type="EMBL" id="GGX73916.1"/>
    </source>
</evidence>
<evidence type="ECO:0000256" key="2">
    <source>
        <dbReference type="SAM" id="SignalP"/>
    </source>
</evidence>
<protein>
    <recommendedName>
        <fullName evidence="5">Secreted protein</fullName>
    </recommendedName>
</protein>
<evidence type="ECO:0000256" key="1">
    <source>
        <dbReference type="SAM" id="MobiDB-lite"/>
    </source>
</evidence>